<protein>
    <recommendedName>
        <fullName evidence="4">GDP/GTP exchange factor Sec2 N-terminal domain-containing protein</fullName>
    </recommendedName>
</protein>
<dbReference type="OrthoDB" id="5560525at2759"/>
<keyword evidence="6" id="KW-1185">Reference proteome</keyword>
<feature type="domain" description="GDP/GTP exchange factor Sec2 N-terminal" evidence="4">
    <location>
        <begin position="93"/>
        <end position="159"/>
    </location>
</feature>
<feature type="compositionally biased region" description="Low complexity" evidence="3">
    <location>
        <begin position="72"/>
        <end position="86"/>
    </location>
</feature>
<gene>
    <name evidence="5" type="ORF">FN846DRAFT_940268</name>
</gene>
<organism evidence="5 6">
    <name type="scientific">Sphaerosporella brunnea</name>
    <dbReference type="NCBI Taxonomy" id="1250544"/>
    <lineage>
        <taxon>Eukaryota</taxon>
        <taxon>Fungi</taxon>
        <taxon>Dikarya</taxon>
        <taxon>Ascomycota</taxon>
        <taxon>Pezizomycotina</taxon>
        <taxon>Pezizomycetes</taxon>
        <taxon>Pezizales</taxon>
        <taxon>Pyronemataceae</taxon>
        <taxon>Sphaerosporella</taxon>
    </lineage>
</organism>
<proteinExistence type="predicted"/>
<dbReference type="AlphaFoldDB" id="A0A5J5F211"/>
<dbReference type="InterPro" id="IPR009449">
    <property type="entry name" value="Sec2_N"/>
</dbReference>
<keyword evidence="1 2" id="KW-0175">Coiled coil</keyword>
<dbReference type="Proteomes" id="UP000326924">
    <property type="component" value="Unassembled WGS sequence"/>
</dbReference>
<evidence type="ECO:0000256" key="1">
    <source>
        <dbReference type="ARBA" id="ARBA00023054"/>
    </source>
</evidence>
<evidence type="ECO:0000313" key="6">
    <source>
        <dbReference type="Proteomes" id="UP000326924"/>
    </source>
</evidence>
<feature type="coiled-coil region" evidence="2">
    <location>
        <begin position="95"/>
        <end position="158"/>
    </location>
</feature>
<dbReference type="GO" id="GO:0005085">
    <property type="term" value="F:guanyl-nucleotide exchange factor activity"/>
    <property type="evidence" value="ECO:0007669"/>
    <property type="project" value="InterPro"/>
</dbReference>
<dbReference type="SUPFAM" id="SSF144284">
    <property type="entry name" value="Sec2 N-terminal region"/>
    <property type="match status" value="1"/>
</dbReference>
<dbReference type="GO" id="GO:0006887">
    <property type="term" value="P:exocytosis"/>
    <property type="evidence" value="ECO:0007669"/>
    <property type="project" value="TreeGrafter"/>
</dbReference>
<evidence type="ECO:0000313" key="5">
    <source>
        <dbReference type="EMBL" id="KAA8910028.1"/>
    </source>
</evidence>
<accession>A0A5J5F211</accession>
<name>A0A5J5F211_9PEZI</name>
<dbReference type="Pfam" id="PF06428">
    <property type="entry name" value="Sec2p"/>
    <property type="match status" value="1"/>
</dbReference>
<dbReference type="PANTHER" id="PTHR14430">
    <property type="entry name" value="RABIN3-RELATED"/>
    <property type="match status" value="1"/>
</dbReference>
<comment type="caution">
    <text evidence="5">The sequence shown here is derived from an EMBL/GenBank/DDBJ whole genome shotgun (WGS) entry which is preliminary data.</text>
</comment>
<dbReference type="GO" id="GO:0051286">
    <property type="term" value="C:cell tip"/>
    <property type="evidence" value="ECO:0007669"/>
    <property type="project" value="TreeGrafter"/>
</dbReference>
<dbReference type="InterPro" id="IPR040351">
    <property type="entry name" value="RAB3IL/RAB3IP/Sec2"/>
</dbReference>
<reference evidence="5 6" key="1">
    <citation type="submission" date="2019-09" db="EMBL/GenBank/DDBJ databases">
        <title>Draft genome of the ectomycorrhizal ascomycete Sphaerosporella brunnea.</title>
        <authorList>
            <consortium name="DOE Joint Genome Institute"/>
            <person name="Benucci G.M."/>
            <person name="Marozzi G."/>
            <person name="Antonielli L."/>
            <person name="Sanchez S."/>
            <person name="Marco P."/>
            <person name="Wang X."/>
            <person name="Falini L.B."/>
            <person name="Barry K."/>
            <person name="Haridas S."/>
            <person name="Lipzen A."/>
            <person name="Labutti K."/>
            <person name="Grigoriev I.V."/>
            <person name="Murat C."/>
            <person name="Martin F."/>
            <person name="Albertini E."/>
            <person name="Donnini D."/>
            <person name="Bonito G."/>
        </authorList>
    </citation>
    <scope>NUCLEOTIDE SEQUENCE [LARGE SCALE GENOMIC DNA]</scope>
    <source>
        <strain evidence="5 6">Sb_GMNB300</strain>
    </source>
</reference>
<dbReference type="GO" id="GO:0070319">
    <property type="term" value="C:Golgi to plasma membrane transport vesicle"/>
    <property type="evidence" value="ECO:0007669"/>
    <property type="project" value="TreeGrafter"/>
</dbReference>
<dbReference type="InParanoid" id="A0A5J5F211"/>
<sequence>MSMIRPSSSLSASPCCPSCGYRLPENARIRELETQVQLLSEKVSATKYDTSELRPPPSPTPPTSRISSFLFSSSSSSSTTTTTAAAPPTPPPDELAKERHLRLKAEEQLQQVTAELEDLSASLFQSANEMVAEERRARSKLEERVATLEKRDLEKRERLGVLERAVDRISRVREILGTLPAGERT</sequence>
<evidence type="ECO:0000256" key="3">
    <source>
        <dbReference type="SAM" id="MobiDB-lite"/>
    </source>
</evidence>
<dbReference type="Gene3D" id="6.10.140.910">
    <property type="match status" value="1"/>
</dbReference>
<dbReference type="PANTHER" id="PTHR14430:SF4">
    <property type="entry name" value="GDP_GTP EXCHANGE FACTOR SEC2 N-TERMINAL DOMAIN-CONTAINING PROTEIN"/>
    <property type="match status" value="1"/>
</dbReference>
<evidence type="ECO:0000259" key="4">
    <source>
        <dbReference type="Pfam" id="PF06428"/>
    </source>
</evidence>
<feature type="region of interest" description="Disordered" evidence="3">
    <location>
        <begin position="43"/>
        <end position="95"/>
    </location>
</feature>
<evidence type="ECO:0000256" key="2">
    <source>
        <dbReference type="SAM" id="Coils"/>
    </source>
</evidence>
<dbReference type="EMBL" id="VXIS01000051">
    <property type="protein sequence ID" value="KAA8910028.1"/>
    <property type="molecule type" value="Genomic_DNA"/>
</dbReference>